<sequence length="222" mass="23815">MKVSRVIGVAAACCLLAGCFEADQDLTVDEDGSATFRTRIAMEASVVQMSEDDGDFCSPEEVPAVDGVSVEQESFAEGSMEVCTVTASGPIDRLAEWIELDQGPTGADGEMGEAPTIALRREDSDYVFSVHFESSPMEAGADDPMMEEMKPMMVAAFAGRSLDWSVSAPEILETNGQLSEDGKTASYSVPMASLLDEGFKDRLFEVRFALDSPGLLKRLLGN</sequence>
<feature type="signal peptide" evidence="1">
    <location>
        <begin position="1"/>
        <end position="22"/>
    </location>
</feature>
<feature type="chain" id="PRO_5047412787" description="Lipoprotein" evidence="1">
    <location>
        <begin position="23"/>
        <end position="222"/>
    </location>
</feature>
<evidence type="ECO:0008006" key="4">
    <source>
        <dbReference type="Google" id="ProtNLM"/>
    </source>
</evidence>
<dbReference type="EMBL" id="JARHUD010000004">
    <property type="protein sequence ID" value="MDF2095918.1"/>
    <property type="molecule type" value="Genomic_DNA"/>
</dbReference>
<dbReference type="RefSeq" id="WP_275821825.1">
    <property type="nucleotide sequence ID" value="NZ_JARHUD010000004.1"/>
</dbReference>
<comment type="caution">
    <text evidence="2">The sequence shown here is derived from an EMBL/GenBank/DDBJ whole genome shotgun (WGS) entry which is preliminary data.</text>
</comment>
<evidence type="ECO:0000313" key="2">
    <source>
        <dbReference type="EMBL" id="MDF2095918.1"/>
    </source>
</evidence>
<proteinExistence type="predicted"/>
<organism evidence="2 3">
    <name type="scientific">Aquibaculum arenosum</name>
    <dbReference type="NCBI Taxonomy" id="3032591"/>
    <lineage>
        <taxon>Bacteria</taxon>
        <taxon>Pseudomonadati</taxon>
        <taxon>Pseudomonadota</taxon>
        <taxon>Alphaproteobacteria</taxon>
        <taxon>Rhodospirillales</taxon>
        <taxon>Rhodovibrionaceae</taxon>
        <taxon>Aquibaculum</taxon>
    </lineage>
</organism>
<gene>
    <name evidence="2" type="ORF">P2G67_08010</name>
</gene>
<protein>
    <recommendedName>
        <fullName evidence="4">Lipoprotein</fullName>
    </recommendedName>
</protein>
<reference evidence="2 3" key="1">
    <citation type="submission" date="2023-03" db="EMBL/GenBank/DDBJ databases">
        <title>Fodinicurvata sp. CAU 1616 isolated from sea sendiment.</title>
        <authorList>
            <person name="Kim W."/>
        </authorList>
    </citation>
    <scope>NUCLEOTIDE SEQUENCE [LARGE SCALE GENOMIC DNA]</scope>
    <source>
        <strain evidence="2 3">CAU 1616</strain>
    </source>
</reference>
<dbReference type="PROSITE" id="PS51257">
    <property type="entry name" value="PROKAR_LIPOPROTEIN"/>
    <property type="match status" value="1"/>
</dbReference>
<name>A0ABT5YLX5_9PROT</name>
<dbReference type="Proteomes" id="UP001215503">
    <property type="component" value="Unassembled WGS sequence"/>
</dbReference>
<evidence type="ECO:0000256" key="1">
    <source>
        <dbReference type="SAM" id="SignalP"/>
    </source>
</evidence>
<evidence type="ECO:0000313" key="3">
    <source>
        <dbReference type="Proteomes" id="UP001215503"/>
    </source>
</evidence>
<accession>A0ABT5YLX5</accession>
<keyword evidence="3" id="KW-1185">Reference proteome</keyword>
<keyword evidence="1" id="KW-0732">Signal</keyword>